<feature type="transmembrane region" description="Helical" evidence="1">
    <location>
        <begin position="24"/>
        <end position="44"/>
    </location>
</feature>
<evidence type="ECO:0000313" key="3">
    <source>
        <dbReference type="Proteomes" id="UP000006055"/>
    </source>
</evidence>
<dbReference type="OrthoDB" id="2857684at2"/>
<dbReference type="KEGG" id="dti:Desti_0116"/>
<sequence length="165" mass="18969">MYWWNVSKLAEDLREGRVQEKERFKYYIAAILMYSIVLELAPFFPETFNMVEFISSAVGVIITIAGTILCYRVNRNGDNTDFIGRMICLSWPVSIKIGVLFSAIFIVTKTLFHATFGIDANFRPVVAAFDMPLEVFFYWLLYKYVKLVARPKEAANPDLPGPVFE</sequence>
<evidence type="ECO:0000256" key="1">
    <source>
        <dbReference type="SAM" id="Phobius"/>
    </source>
</evidence>
<protein>
    <submittedName>
        <fullName evidence="2">Uncharacterized protein</fullName>
    </submittedName>
</protein>
<dbReference type="EMBL" id="CP003360">
    <property type="protein sequence ID" value="AFM22864.1"/>
    <property type="molecule type" value="Genomic_DNA"/>
</dbReference>
<organism evidence="2 3">
    <name type="scientific">Desulfomonile tiedjei (strain ATCC 49306 / DSM 6799 / DCB-1)</name>
    <dbReference type="NCBI Taxonomy" id="706587"/>
    <lineage>
        <taxon>Bacteria</taxon>
        <taxon>Pseudomonadati</taxon>
        <taxon>Thermodesulfobacteriota</taxon>
        <taxon>Desulfomonilia</taxon>
        <taxon>Desulfomonilales</taxon>
        <taxon>Desulfomonilaceae</taxon>
        <taxon>Desulfomonile</taxon>
    </lineage>
</organism>
<gene>
    <name evidence="2" type="ordered locus">Desti_0116</name>
</gene>
<dbReference type="Proteomes" id="UP000006055">
    <property type="component" value="Chromosome"/>
</dbReference>
<keyword evidence="1" id="KW-0812">Transmembrane</keyword>
<reference evidence="3" key="1">
    <citation type="submission" date="2012-06" db="EMBL/GenBank/DDBJ databases">
        <title>Complete sequence of chromosome of Desulfomonile tiedjei DSM 6799.</title>
        <authorList>
            <person name="Lucas S."/>
            <person name="Copeland A."/>
            <person name="Lapidus A."/>
            <person name="Glavina del Rio T."/>
            <person name="Dalin E."/>
            <person name="Tice H."/>
            <person name="Bruce D."/>
            <person name="Goodwin L."/>
            <person name="Pitluck S."/>
            <person name="Peters L."/>
            <person name="Ovchinnikova G."/>
            <person name="Zeytun A."/>
            <person name="Lu M."/>
            <person name="Kyrpides N."/>
            <person name="Mavromatis K."/>
            <person name="Ivanova N."/>
            <person name="Brettin T."/>
            <person name="Detter J.C."/>
            <person name="Han C."/>
            <person name="Larimer F."/>
            <person name="Land M."/>
            <person name="Hauser L."/>
            <person name="Markowitz V."/>
            <person name="Cheng J.-F."/>
            <person name="Hugenholtz P."/>
            <person name="Woyke T."/>
            <person name="Wu D."/>
            <person name="Spring S."/>
            <person name="Schroeder M."/>
            <person name="Brambilla E."/>
            <person name="Klenk H.-P."/>
            <person name="Eisen J.A."/>
        </authorList>
    </citation>
    <scope>NUCLEOTIDE SEQUENCE [LARGE SCALE GENOMIC DNA]</scope>
    <source>
        <strain evidence="3">ATCC 49306 / DSM 6799 / DCB-1</strain>
    </source>
</reference>
<dbReference type="HOGENOM" id="CLU_1832020_0_0_7"/>
<dbReference type="AlphaFoldDB" id="I4BZX3"/>
<feature type="transmembrane region" description="Helical" evidence="1">
    <location>
        <begin position="50"/>
        <end position="71"/>
    </location>
</feature>
<feature type="transmembrane region" description="Helical" evidence="1">
    <location>
        <begin position="125"/>
        <end position="142"/>
    </location>
</feature>
<name>I4BZX3_DESTA</name>
<feature type="transmembrane region" description="Helical" evidence="1">
    <location>
        <begin position="83"/>
        <end position="105"/>
    </location>
</feature>
<keyword evidence="1" id="KW-1133">Transmembrane helix</keyword>
<evidence type="ECO:0000313" key="2">
    <source>
        <dbReference type="EMBL" id="AFM22864.1"/>
    </source>
</evidence>
<dbReference type="eggNOG" id="ENOG5033C3K">
    <property type="taxonomic scope" value="Bacteria"/>
</dbReference>
<keyword evidence="1" id="KW-0472">Membrane</keyword>
<dbReference type="RefSeq" id="WP_014808023.1">
    <property type="nucleotide sequence ID" value="NC_018025.1"/>
</dbReference>
<keyword evidence="3" id="KW-1185">Reference proteome</keyword>
<proteinExistence type="predicted"/>
<accession>I4BZX3</accession>